<evidence type="ECO:0000313" key="3">
    <source>
        <dbReference type="EMBL" id="OGK73297.1"/>
    </source>
</evidence>
<reference evidence="3 4" key="1">
    <citation type="journal article" date="2016" name="Nat. Commun.">
        <title>Thousands of microbial genomes shed light on interconnected biogeochemical processes in an aquifer system.</title>
        <authorList>
            <person name="Anantharaman K."/>
            <person name="Brown C.T."/>
            <person name="Hug L.A."/>
            <person name="Sharon I."/>
            <person name="Castelle C.J."/>
            <person name="Probst A.J."/>
            <person name="Thomas B.C."/>
            <person name="Singh A."/>
            <person name="Wilkins M.J."/>
            <person name="Karaoz U."/>
            <person name="Brodie E.L."/>
            <person name="Williams K.H."/>
            <person name="Hubbard S.S."/>
            <person name="Banfield J.F."/>
        </authorList>
    </citation>
    <scope>NUCLEOTIDE SEQUENCE [LARGE SCALE GENOMIC DNA]</scope>
</reference>
<dbReference type="InterPro" id="IPR036249">
    <property type="entry name" value="Thioredoxin-like_sf"/>
</dbReference>
<proteinExistence type="predicted"/>
<protein>
    <recommendedName>
        <fullName evidence="2">Glutaredoxin domain-containing protein</fullName>
    </recommendedName>
</protein>
<dbReference type="SUPFAM" id="SSF52833">
    <property type="entry name" value="Thioredoxin-like"/>
    <property type="match status" value="1"/>
</dbReference>
<dbReference type="InterPro" id="IPR002109">
    <property type="entry name" value="Glutaredoxin"/>
</dbReference>
<evidence type="ECO:0000256" key="1">
    <source>
        <dbReference type="SAM" id="Phobius"/>
    </source>
</evidence>
<feature type="transmembrane region" description="Helical" evidence="1">
    <location>
        <begin position="283"/>
        <end position="311"/>
    </location>
</feature>
<comment type="caution">
    <text evidence="3">The sequence shown here is derived from an EMBL/GenBank/DDBJ whole genome shotgun (WGS) entry which is preliminary data.</text>
</comment>
<dbReference type="PROSITE" id="PS51354">
    <property type="entry name" value="GLUTAREDOXIN_2"/>
    <property type="match status" value="1"/>
</dbReference>
<keyword evidence="1" id="KW-0812">Transmembrane</keyword>
<feature type="transmembrane region" description="Helical" evidence="1">
    <location>
        <begin position="323"/>
        <end position="348"/>
    </location>
</feature>
<gene>
    <name evidence="3" type="ORF">A3K52_00675</name>
</gene>
<dbReference type="AlphaFoldDB" id="A0A1F7KZJ3"/>
<evidence type="ECO:0000259" key="2">
    <source>
        <dbReference type="Pfam" id="PF00462"/>
    </source>
</evidence>
<organism evidence="3 4">
    <name type="scientific">Candidatus Roizmanbacteria bacterium RIFOXYD1_FULL_38_12</name>
    <dbReference type="NCBI Taxonomy" id="1802093"/>
    <lineage>
        <taxon>Bacteria</taxon>
        <taxon>Candidatus Roizmaniibacteriota</taxon>
    </lineage>
</organism>
<accession>A0A1F7KZJ3</accession>
<evidence type="ECO:0000313" key="4">
    <source>
        <dbReference type="Proteomes" id="UP000177050"/>
    </source>
</evidence>
<dbReference type="Gene3D" id="3.40.30.10">
    <property type="entry name" value="Glutaredoxin"/>
    <property type="match status" value="1"/>
</dbReference>
<feature type="transmembrane region" description="Helical" evidence="1">
    <location>
        <begin position="192"/>
        <end position="214"/>
    </location>
</feature>
<dbReference type="Pfam" id="PF00462">
    <property type="entry name" value="Glutaredoxin"/>
    <property type="match status" value="1"/>
</dbReference>
<dbReference type="EMBL" id="MGBR01000001">
    <property type="protein sequence ID" value="OGK73297.1"/>
    <property type="molecule type" value="Genomic_DNA"/>
</dbReference>
<keyword evidence="1" id="KW-0472">Membrane</keyword>
<feature type="domain" description="Glutaredoxin" evidence="2">
    <location>
        <begin position="39"/>
        <end position="102"/>
    </location>
</feature>
<sequence>MKHISIKFSIFLLFYIVFIFFIKNSVFSAQTIQINFFYSLTCPHCAKAKEFLANLKRDYPQLTLDQYEVSQNSHQLLKFYERYKVPAQSQGLVPVIFIDKQYFVGFNEEIEKKINQCIVDTELKTETTDQKDCSTNNNIYIPVIGKVDPSKFALPVIAILLGIMDGFNVCSLGALFIILALVLALKSRFKTLVFGGTFIFTTAFIYGLLIFFWYQLFNLITPYLRQMELLIGILTVGGGIYFLREFIKFKKQGPTCSIGPAQKIENGFAKKFQSLLDNKAKTITILISILLFALVITVVEFPCSAAVPVTFAGILTKAQLPGWLYIFYIILYVLFYMFDELLIFLIAFFTMKLWLASPKFITWITLAESIIMFSLGFYYLFGIL</sequence>
<feature type="transmembrane region" description="Helical" evidence="1">
    <location>
        <begin position="152"/>
        <end position="185"/>
    </location>
</feature>
<keyword evidence="1" id="KW-1133">Transmembrane helix</keyword>
<dbReference type="Proteomes" id="UP000177050">
    <property type="component" value="Unassembled WGS sequence"/>
</dbReference>
<name>A0A1F7KZJ3_9BACT</name>
<feature type="transmembrane region" description="Helical" evidence="1">
    <location>
        <begin position="226"/>
        <end position="243"/>
    </location>
</feature>
<feature type="transmembrane region" description="Helical" evidence="1">
    <location>
        <begin position="360"/>
        <end position="381"/>
    </location>
</feature>